<organism evidence="2 3">
    <name type="scientific">Gordonia aichiensis NBRC 108223</name>
    <dbReference type="NCBI Taxonomy" id="1220583"/>
    <lineage>
        <taxon>Bacteria</taxon>
        <taxon>Bacillati</taxon>
        <taxon>Actinomycetota</taxon>
        <taxon>Actinomycetes</taxon>
        <taxon>Mycobacteriales</taxon>
        <taxon>Gordoniaceae</taxon>
        <taxon>Gordonia</taxon>
    </lineage>
</organism>
<dbReference type="InterPro" id="IPR012349">
    <property type="entry name" value="Split_barrel_FMN-bd"/>
</dbReference>
<reference evidence="2 3" key="1">
    <citation type="submission" date="2012-12" db="EMBL/GenBank/DDBJ databases">
        <title>Whole genome shotgun sequence of Gordonia aichiensis NBRC 108223.</title>
        <authorList>
            <person name="Isaki-Nakamura S."/>
            <person name="Hosoyama A."/>
            <person name="Tsuchikane K."/>
            <person name="Ando Y."/>
            <person name="Baba S."/>
            <person name="Ohji S."/>
            <person name="Hamada M."/>
            <person name="Tamura T."/>
            <person name="Yamazoe A."/>
            <person name="Yamazaki S."/>
            <person name="Fujita N."/>
        </authorList>
    </citation>
    <scope>NUCLEOTIDE SEQUENCE [LARGE SCALE GENOMIC DNA]</scope>
    <source>
        <strain evidence="2 3">NBRC 108223</strain>
    </source>
</reference>
<protein>
    <recommendedName>
        <fullName evidence="1">Pyridoxamine 5'-phosphate oxidase N-terminal domain-containing protein</fullName>
    </recommendedName>
</protein>
<dbReference type="STRING" id="1220583.GOACH_18_00160"/>
<dbReference type="NCBIfam" id="TIGR04025">
    <property type="entry name" value="PPOX_FMN_DR2398"/>
    <property type="match status" value="1"/>
</dbReference>
<dbReference type="Proteomes" id="UP000010988">
    <property type="component" value="Unassembled WGS sequence"/>
</dbReference>
<proteinExistence type="predicted"/>
<dbReference type="Gene3D" id="2.30.110.10">
    <property type="entry name" value="Electron Transport, Fmn-binding Protein, Chain A"/>
    <property type="match status" value="1"/>
</dbReference>
<keyword evidence="3" id="KW-1185">Reference proteome</keyword>
<dbReference type="AlphaFoldDB" id="L7KQA8"/>
<sequence length="205" mass="22732">MEGMRITTREQLRDVVGHPAEIIANKVRSQLLQAHVDWLAATPMLFLATSDSSGRVDVSPKGDPAGKVVHVIDSRTIAIPERPGNRRVDGYENILTNPHIGTLAVIPGRGDTLRVNGSARIVDDGTYFDQLAVRGKRPILAVEVDVEEVFFHCSKAFMRSELWKPETWEPGKVASTAKLAKQVMAGLDDIPDEDFADEAYRPWLY</sequence>
<feature type="domain" description="Pyridoxamine 5'-phosphate oxidase N-terminal" evidence="1">
    <location>
        <begin position="33"/>
        <end position="153"/>
    </location>
</feature>
<evidence type="ECO:0000313" key="3">
    <source>
        <dbReference type="Proteomes" id="UP000010988"/>
    </source>
</evidence>
<dbReference type="Pfam" id="PF01243">
    <property type="entry name" value="PNPOx_N"/>
    <property type="match status" value="1"/>
</dbReference>
<dbReference type="SUPFAM" id="SSF50475">
    <property type="entry name" value="FMN-binding split barrel"/>
    <property type="match status" value="1"/>
</dbReference>
<gene>
    <name evidence="2" type="ORF">GOACH_18_00160</name>
</gene>
<dbReference type="eggNOG" id="COG3576">
    <property type="taxonomic scope" value="Bacteria"/>
</dbReference>
<comment type="caution">
    <text evidence="2">The sequence shown here is derived from an EMBL/GenBank/DDBJ whole genome shotgun (WGS) entry which is preliminary data.</text>
</comment>
<dbReference type="InterPro" id="IPR011576">
    <property type="entry name" value="Pyridox_Oxase_N"/>
</dbReference>
<dbReference type="EMBL" id="BANR01000018">
    <property type="protein sequence ID" value="GAC49893.1"/>
    <property type="molecule type" value="Genomic_DNA"/>
</dbReference>
<evidence type="ECO:0000313" key="2">
    <source>
        <dbReference type="EMBL" id="GAC49893.1"/>
    </source>
</evidence>
<dbReference type="InterPro" id="IPR024029">
    <property type="entry name" value="Pyridox_Oxase_FMN-dep"/>
</dbReference>
<dbReference type="PANTHER" id="PTHR42815">
    <property type="entry name" value="FAD-BINDING, PUTATIVE (AFU_ORTHOLOGUE AFUA_6G07600)-RELATED"/>
    <property type="match status" value="1"/>
</dbReference>
<evidence type="ECO:0000259" key="1">
    <source>
        <dbReference type="Pfam" id="PF01243"/>
    </source>
</evidence>
<dbReference type="PANTHER" id="PTHR42815:SF2">
    <property type="entry name" value="FAD-BINDING, PUTATIVE (AFU_ORTHOLOGUE AFUA_6G07600)-RELATED"/>
    <property type="match status" value="1"/>
</dbReference>
<name>L7KQA8_9ACTN</name>
<accession>L7KQA8</accession>